<gene>
    <name evidence="1" type="ORF">D9619_001170</name>
</gene>
<keyword evidence="2" id="KW-1185">Reference proteome</keyword>
<dbReference type="EMBL" id="JAACJJ010000028">
    <property type="protein sequence ID" value="KAF5320704.1"/>
    <property type="molecule type" value="Genomic_DNA"/>
</dbReference>
<dbReference type="Proteomes" id="UP000567179">
    <property type="component" value="Unassembled WGS sequence"/>
</dbReference>
<evidence type="ECO:0000313" key="1">
    <source>
        <dbReference type="EMBL" id="KAF5320704.1"/>
    </source>
</evidence>
<name>A0A8H5BC97_9AGAR</name>
<sequence>MATRQEIRQRFLNVYPLVVQFDDPEPMHLYGTIPKEGRASGIRVPWYCAGFFVHPTWLGPWAEKHNIRSWWDIGSAIRSLPGGEVLDKSLRVEPYFDKDHCAFLCLHDNFEDNCGVTMGDWLARRDKQFDVLCKVLQLDDEVTEMMKKNFAWHLFKPQMYRRVPTAITLHDPLTVDRFNSYL</sequence>
<organism evidence="1 2">
    <name type="scientific">Psilocybe cf. subviscida</name>
    <dbReference type="NCBI Taxonomy" id="2480587"/>
    <lineage>
        <taxon>Eukaryota</taxon>
        <taxon>Fungi</taxon>
        <taxon>Dikarya</taxon>
        <taxon>Basidiomycota</taxon>
        <taxon>Agaricomycotina</taxon>
        <taxon>Agaricomycetes</taxon>
        <taxon>Agaricomycetidae</taxon>
        <taxon>Agaricales</taxon>
        <taxon>Agaricineae</taxon>
        <taxon>Strophariaceae</taxon>
        <taxon>Psilocybe</taxon>
    </lineage>
</organism>
<reference evidence="1 2" key="1">
    <citation type="journal article" date="2020" name="ISME J.">
        <title>Uncovering the hidden diversity of litter-decomposition mechanisms in mushroom-forming fungi.</title>
        <authorList>
            <person name="Floudas D."/>
            <person name="Bentzer J."/>
            <person name="Ahren D."/>
            <person name="Johansson T."/>
            <person name="Persson P."/>
            <person name="Tunlid A."/>
        </authorList>
    </citation>
    <scope>NUCLEOTIDE SEQUENCE [LARGE SCALE GENOMIC DNA]</scope>
    <source>
        <strain evidence="1 2">CBS 101986</strain>
    </source>
</reference>
<evidence type="ECO:0000313" key="2">
    <source>
        <dbReference type="Proteomes" id="UP000567179"/>
    </source>
</evidence>
<comment type="caution">
    <text evidence="1">The sequence shown here is derived from an EMBL/GenBank/DDBJ whole genome shotgun (WGS) entry which is preliminary data.</text>
</comment>
<dbReference type="AlphaFoldDB" id="A0A8H5BC97"/>
<accession>A0A8H5BC97</accession>
<protein>
    <submittedName>
        <fullName evidence="1">Uncharacterized protein</fullName>
    </submittedName>
</protein>
<proteinExistence type="predicted"/>